<dbReference type="InterPro" id="IPR042080">
    <property type="entry name" value="RNA_2'-PTrans_N"/>
</dbReference>
<accession>A0ABS9KYW7</accession>
<dbReference type="EC" id="2.7.1.-" evidence="5"/>
<reference evidence="6" key="1">
    <citation type="submission" date="2022-01" db="EMBL/GenBank/DDBJ databases">
        <authorList>
            <person name="Jo J.-H."/>
            <person name="Im W.-T."/>
        </authorList>
    </citation>
    <scope>NUCLEOTIDE SEQUENCE</scope>
    <source>
        <strain evidence="6">NA20</strain>
    </source>
</reference>
<evidence type="ECO:0000256" key="4">
    <source>
        <dbReference type="ARBA" id="ARBA00025212"/>
    </source>
</evidence>
<evidence type="ECO:0000313" key="7">
    <source>
        <dbReference type="Proteomes" id="UP001165367"/>
    </source>
</evidence>
<keyword evidence="2 5" id="KW-0808">Transferase</keyword>
<dbReference type="NCBIfam" id="NF002014">
    <property type="entry name" value="PRK00819.1-4"/>
    <property type="match status" value="1"/>
</dbReference>
<comment type="function">
    <text evidence="4 5">Removes the 2'-phosphate from RNA via an intermediate in which the phosphate is ADP-ribosylated by NAD followed by a presumed transesterification to release the RNA and generate ADP-ribose 1''-2''-cyclic phosphate (APPR&gt;P). May function as an ADP-ribosylase.</text>
</comment>
<dbReference type="InterPro" id="IPR022928">
    <property type="entry name" value="RNA_2'-PTrans_KptA"/>
</dbReference>
<protein>
    <recommendedName>
        <fullName evidence="5">Probable RNA 2'-phosphotransferase</fullName>
        <ecNumber evidence="5">2.7.1.-</ecNumber>
    </recommendedName>
</protein>
<organism evidence="6 7">
    <name type="scientific">Terrimonas ginsenosidimutans</name>
    <dbReference type="NCBI Taxonomy" id="2908004"/>
    <lineage>
        <taxon>Bacteria</taxon>
        <taxon>Pseudomonadati</taxon>
        <taxon>Bacteroidota</taxon>
        <taxon>Chitinophagia</taxon>
        <taxon>Chitinophagales</taxon>
        <taxon>Chitinophagaceae</taxon>
        <taxon>Terrimonas</taxon>
    </lineage>
</organism>
<comment type="caution">
    <text evidence="6">The sequence shown here is derived from an EMBL/GenBank/DDBJ whole genome shotgun (WGS) entry which is preliminary data.</text>
</comment>
<dbReference type="Proteomes" id="UP001165367">
    <property type="component" value="Unassembled WGS sequence"/>
</dbReference>
<evidence type="ECO:0000256" key="5">
    <source>
        <dbReference type="HAMAP-Rule" id="MF_00299"/>
    </source>
</evidence>
<dbReference type="GO" id="GO:0016740">
    <property type="term" value="F:transferase activity"/>
    <property type="evidence" value="ECO:0007669"/>
    <property type="project" value="UniProtKB-KW"/>
</dbReference>
<dbReference type="RefSeq" id="WP_237876142.1">
    <property type="nucleotide sequence ID" value="NZ_JAKLTR010000020.1"/>
</dbReference>
<evidence type="ECO:0000313" key="6">
    <source>
        <dbReference type="EMBL" id="MCG2617409.1"/>
    </source>
</evidence>
<proteinExistence type="inferred from homology"/>
<dbReference type="EMBL" id="JAKLTR010000020">
    <property type="protein sequence ID" value="MCG2617409.1"/>
    <property type="molecule type" value="Genomic_DNA"/>
</dbReference>
<evidence type="ECO:0000256" key="3">
    <source>
        <dbReference type="ARBA" id="ARBA00023027"/>
    </source>
</evidence>
<dbReference type="Gene3D" id="1.10.10.970">
    <property type="entry name" value="RNA 2'-phosphotransferase, Tpt1/KptA family, N-terminal domain"/>
    <property type="match status" value="1"/>
</dbReference>
<dbReference type="PANTHER" id="PTHR12684:SF2">
    <property type="entry name" value="TRNA 2'-PHOSPHOTRANSFERASE 1"/>
    <property type="match status" value="1"/>
</dbReference>
<keyword evidence="7" id="KW-1185">Reference proteome</keyword>
<dbReference type="HAMAP" id="MF_00299">
    <property type="entry name" value="KptA"/>
    <property type="match status" value="1"/>
</dbReference>
<dbReference type="Pfam" id="PF01885">
    <property type="entry name" value="PTS_2-RNA"/>
    <property type="match status" value="1"/>
</dbReference>
<dbReference type="Gene3D" id="3.20.170.30">
    <property type="match status" value="1"/>
</dbReference>
<dbReference type="InterPro" id="IPR042081">
    <property type="entry name" value="RNA_2'-PTrans_C"/>
</dbReference>
<sequence length="181" mass="20009">MSDNTKNISKFLSLVLRHKPEQIGLTLDQNGWASVTELLAKLHANGSPVSMELLEEIVDSNNKKRFAFNNDKTQIRASQGHSIEIDLDIKACEPPALLFHGTAEKNLESILASGLKKQNRQHVHLSDNTDTAKNVGARHGRPVVLQVNAGQMQKDGFTFYLSANNVWLTDEVPAVYLGLPL</sequence>
<evidence type="ECO:0000256" key="2">
    <source>
        <dbReference type="ARBA" id="ARBA00022679"/>
    </source>
</evidence>
<name>A0ABS9KYW7_9BACT</name>
<comment type="similarity">
    <text evidence="1 5">Belongs to the KptA/TPT1 family.</text>
</comment>
<dbReference type="SUPFAM" id="SSF56399">
    <property type="entry name" value="ADP-ribosylation"/>
    <property type="match status" value="1"/>
</dbReference>
<keyword evidence="3 5" id="KW-0520">NAD</keyword>
<dbReference type="InterPro" id="IPR002745">
    <property type="entry name" value="Ptrans_KptA/Tpt1"/>
</dbReference>
<evidence type="ECO:0000256" key="1">
    <source>
        <dbReference type="ARBA" id="ARBA00009836"/>
    </source>
</evidence>
<dbReference type="PANTHER" id="PTHR12684">
    <property type="entry name" value="PUTATIVE PHOSPHOTRANSFERASE"/>
    <property type="match status" value="1"/>
</dbReference>
<gene>
    <name evidence="5" type="primary">kptA</name>
    <name evidence="6" type="ORF">LZZ85_24135</name>
</gene>